<sequence>MRNASFLLFLWSMPFMAGSSADSPQGRDIEVQVSMVGENIIIDLNFAVPASQQEVWDVLTDFDGMADFVSNLKESKIVSVSEDKFTIFQSGTATYGPIRYPFESTREVRLIPYDKILTHLISGNMHKLEGTTYLTDEAGLTRVVHRTEAIPKVWIPAVVGKVFIEHEVREQFNEMRNEVIRRKRAVLKKGHERNRTSDD</sequence>
<accession>A0A1I7HLY6</accession>
<evidence type="ECO:0000259" key="3">
    <source>
        <dbReference type="Pfam" id="PF03364"/>
    </source>
</evidence>
<dbReference type="InterPro" id="IPR005031">
    <property type="entry name" value="COQ10_START"/>
</dbReference>
<protein>
    <submittedName>
        <fullName evidence="4">Polyketide cyclase / dehydrase and lipid transport</fullName>
    </submittedName>
</protein>
<reference evidence="4 5" key="1">
    <citation type="submission" date="2016-10" db="EMBL/GenBank/DDBJ databases">
        <authorList>
            <person name="de Groot N.N."/>
        </authorList>
    </citation>
    <scope>NUCLEOTIDE SEQUENCE [LARGE SCALE GENOMIC DNA]</scope>
    <source>
        <strain evidence="4 5">Nl14</strain>
    </source>
</reference>
<proteinExistence type="inferred from homology"/>
<organism evidence="4 5">
    <name type="scientific">Nitrosospira multiformis</name>
    <dbReference type="NCBI Taxonomy" id="1231"/>
    <lineage>
        <taxon>Bacteria</taxon>
        <taxon>Pseudomonadati</taxon>
        <taxon>Pseudomonadota</taxon>
        <taxon>Betaproteobacteria</taxon>
        <taxon>Nitrosomonadales</taxon>
        <taxon>Nitrosomonadaceae</taxon>
        <taxon>Nitrosospira</taxon>
    </lineage>
</organism>
<evidence type="ECO:0000256" key="2">
    <source>
        <dbReference type="SAM" id="SignalP"/>
    </source>
</evidence>
<name>A0A1I7HLY6_9PROT</name>
<dbReference type="SUPFAM" id="SSF55961">
    <property type="entry name" value="Bet v1-like"/>
    <property type="match status" value="1"/>
</dbReference>
<dbReference type="InterPro" id="IPR023393">
    <property type="entry name" value="START-like_dom_sf"/>
</dbReference>
<gene>
    <name evidence="4" type="ORF">SAMN05216417_11049</name>
</gene>
<dbReference type="AlphaFoldDB" id="A0A1I7HLY6"/>
<evidence type="ECO:0000256" key="1">
    <source>
        <dbReference type="ARBA" id="ARBA00008918"/>
    </source>
</evidence>
<feature type="signal peptide" evidence="2">
    <location>
        <begin position="1"/>
        <end position="17"/>
    </location>
</feature>
<dbReference type="Proteomes" id="UP000182649">
    <property type="component" value="Unassembled WGS sequence"/>
</dbReference>
<evidence type="ECO:0000313" key="4">
    <source>
        <dbReference type="EMBL" id="SFU61436.1"/>
    </source>
</evidence>
<comment type="similarity">
    <text evidence="1">Belongs to the ribosome association toxin RatA family.</text>
</comment>
<keyword evidence="2" id="KW-0732">Signal</keyword>
<feature type="chain" id="PRO_5010238894" evidence="2">
    <location>
        <begin position="18"/>
        <end position="199"/>
    </location>
</feature>
<dbReference type="Pfam" id="PF03364">
    <property type="entry name" value="Polyketide_cyc"/>
    <property type="match status" value="1"/>
</dbReference>
<dbReference type="Gene3D" id="3.30.530.20">
    <property type="match status" value="1"/>
</dbReference>
<dbReference type="EMBL" id="FPBZ01000010">
    <property type="protein sequence ID" value="SFU61436.1"/>
    <property type="molecule type" value="Genomic_DNA"/>
</dbReference>
<evidence type="ECO:0000313" key="5">
    <source>
        <dbReference type="Proteomes" id="UP000182649"/>
    </source>
</evidence>
<feature type="domain" description="Coenzyme Q-binding protein COQ10 START" evidence="3">
    <location>
        <begin position="48"/>
        <end position="174"/>
    </location>
</feature>